<proteinExistence type="predicted"/>
<keyword evidence="3" id="KW-0902">Two-component regulatory system</keyword>
<reference evidence="7" key="1">
    <citation type="submission" date="2020-12" db="EMBL/GenBank/DDBJ databases">
        <title>Genomic characterization of non-nitrogen-fixing Frankia strains.</title>
        <authorList>
            <person name="Carlos-Shanley C."/>
            <person name="Guerra T."/>
            <person name="Hahn D."/>
        </authorList>
    </citation>
    <scope>NUCLEOTIDE SEQUENCE</scope>
    <source>
        <strain evidence="7">CN6</strain>
    </source>
</reference>
<evidence type="ECO:0000259" key="6">
    <source>
        <dbReference type="SMART" id="SM00387"/>
    </source>
</evidence>
<dbReference type="InterPro" id="IPR017205">
    <property type="entry name" value="Sig_transdc_His_kinase_ChrS"/>
</dbReference>
<keyword evidence="2 7" id="KW-0418">Kinase</keyword>
<dbReference type="InterPro" id="IPR003594">
    <property type="entry name" value="HATPase_dom"/>
</dbReference>
<dbReference type="Gene3D" id="1.20.5.1930">
    <property type="match status" value="1"/>
</dbReference>
<dbReference type="SUPFAM" id="SSF55874">
    <property type="entry name" value="ATPase domain of HSP90 chaperone/DNA topoisomerase II/histidine kinase"/>
    <property type="match status" value="1"/>
</dbReference>
<comment type="caution">
    <text evidence="7">The sequence shown here is derived from an EMBL/GenBank/DDBJ whole genome shotgun (WGS) entry which is preliminary data.</text>
</comment>
<evidence type="ECO:0000256" key="2">
    <source>
        <dbReference type="ARBA" id="ARBA00022777"/>
    </source>
</evidence>
<feature type="transmembrane region" description="Helical" evidence="5">
    <location>
        <begin position="122"/>
        <end position="147"/>
    </location>
</feature>
<dbReference type="SMART" id="SM00387">
    <property type="entry name" value="HATPase_c"/>
    <property type="match status" value="1"/>
</dbReference>
<keyword evidence="1" id="KW-0808">Transferase</keyword>
<dbReference type="InterPro" id="IPR050482">
    <property type="entry name" value="Sensor_HK_TwoCompSys"/>
</dbReference>
<dbReference type="PIRSF" id="PIRSF037434">
    <property type="entry name" value="STHK_ChrS"/>
    <property type="match status" value="1"/>
</dbReference>
<feature type="transmembrane region" description="Helical" evidence="5">
    <location>
        <begin position="23"/>
        <end position="40"/>
    </location>
</feature>
<dbReference type="GO" id="GO:0046983">
    <property type="term" value="F:protein dimerization activity"/>
    <property type="evidence" value="ECO:0007669"/>
    <property type="project" value="InterPro"/>
</dbReference>
<evidence type="ECO:0000256" key="5">
    <source>
        <dbReference type="SAM" id="Phobius"/>
    </source>
</evidence>
<accession>A0A937RI70</accession>
<dbReference type="Pfam" id="PF07730">
    <property type="entry name" value="HisKA_3"/>
    <property type="match status" value="1"/>
</dbReference>
<keyword evidence="8" id="KW-1185">Reference proteome</keyword>
<keyword evidence="5" id="KW-0812">Transmembrane</keyword>
<dbReference type="GO" id="GO:0016020">
    <property type="term" value="C:membrane"/>
    <property type="evidence" value="ECO:0007669"/>
    <property type="project" value="InterPro"/>
</dbReference>
<feature type="coiled-coil region" evidence="4">
    <location>
        <begin position="153"/>
        <end position="180"/>
    </location>
</feature>
<dbReference type="AlphaFoldDB" id="A0A937RI70"/>
<feature type="domain" description="Histidine kinase/HSP90-like ATPase" evidence="6">
    <location>
        <begin position="295"/>
        <end position="387"/>
    </location>
</feature>
<feature type="transmembrane region" description="Helical" evidence="5">
    <location>
        <begin position="97"/>
        <end position="116"/>
    </location>
</feature>
<evidence type="ECO:0000313" key="8">
    <source>
        <dbReference type="Proteomes" id="UP000604475"/>
    </source>
</evidence>
<keyword evidence="5" id="KW-1133">Transmembrane helix</keyword>
<feature type="transmembrane region" description="Helical" evidence="5">
    <location>
        <begin position="52"/>
        <end position="69"/>
    </location>
</feature>
<protein>
    <submittedName>
        <fullName evidence="7">Sensor histidine kinase</fullName>
    </submittedName>
</protein>
<gene>
    <name evidence="7" type="ORF">I7412_26450</name>
</gene>
<dbReference type="CDD" id="cd16917">
    <property type="entry name" value="HATPase_UhpB-NarQ-NarX-like"/>
    <property type="match status" value="1"/>
</dbReference>
<evidence type="ECO:0000313" key="7">
    <source>
        <dbReference type="EMBL" id="MBL7630637.1"/>
    </source>
</evidence>
<evidence type="ECO:0000256" key="3">
    <source>
        <dbReference type="ARBA" id="ARBA00023012"/>
    </source>
</evidence>
<evidence type="ECO:0000256" key="4">
    <source>
        <dbReference type="SAM" id="Coils"/>
    </source>
</evidence>
<dbReference type="PANTHER" id="PTHR24421">
    <property type="entry name" value="NITRATE/NITRITE SENSOR PROTEIN NARX-RELATED"/>
    <property type="match status" value="1"/>
</dbReference>
<dbReference type="Gene3D" id="3.30.565.10">
    <property type="entry name" value="Histidine kinase-like ATPase, C-terminal domain"/>
    <property type="match status" value="1"/>
</dbReference>
<dbReference type="GO" id="GO:0000155">
    <property type="term" value="F:phosphorelay sensor kinase activity"/>
    <property type="evidence" value="ECO:0007669"/>
    <property type="project" value="InterPro"/>
</dbReference>
<dbReference type="EMBL" id="JAEACQ010000253">
    <property type="protein sequence ID" value="MBL7630637.1"/>
    <property type="molecule type" value="Genomic_DNA"/>
</dbReference>
<dbReference type="Pfam" id="PF02518">
    <property type="entry name" value="HATPase_c"/>
    <property type="match status" value="1"/>
</dbReference>
<keyword evidence="4" id="KW-0175">Coiled coil</keyword>
<dbReference type="InterPro" id="IPR011712">
    <property type="entry name" value="Sig_transdc_His_kin_sub3_dim/P"/>
</dbReference>
<name>A0A937RI70_9ACTN</name>
<dbReference type="Proteomes" id="UP000604475">
    <property type="component" value="Unassembled WGS sequence"/>
</dbReference>
<sequence>MALAALAVLTTEKSESWARPVALGAIGAIAVAYAVAGRVGMESDGRSRRASYLATAYLVVLVAGLGVLARAVPDALFILFIAYPQVWSLVGRRLPGVVWTLLVLATSLGGLILHQVQARESVVQVIGGQLTGVAFSLLIGLWINVLFDRSRVQARLIEQLERAKAEVTTLERERGAQAERERLARDVHDTLAQGYTSILMLARTAMAQLATDPAAARERLELVEEVAGENLAQARALVAAQSPVELDGTSLRDALAQLAARFTRETGIEVDLSLTGPAQDGDPPADGGQLGLRPAEELVLLRAAQEALTNARRHASPRRVSLTLATTRPGEVTMRIVDDGVGFAVGAATGSGLTGLRRRVEEAGGELVVTSTPGAGTQVVARVVSGQ</sequence>
<evidence type="ECO:0000256" key="1">
    <source>
        <dbReference type="ARBA" id="ARBA00022679"/>
    </source>
</evidence>
<dbReference type="InterPro" id="IPR036890">
    <property type="entry name" value="HATPase_C_sf"/>
</dbReference>
<keyword evidence="5" id="KW-0472">Membrane</keyword>
<organism evidence="7 8">
    <name type="scientific">Frankia nepalensis</name>
    <dbReference type="NCBI Taxonomy" id="1836974"/>
    <lineage>
        <taxon>Bacteria</taxon>
        <taxon>Bacillati</taxon>
        <taxon>Actinomycetota</taxon>
        <taxon>Actinomycetes</taxon>
        <taxon>Frankiales</taxon>
        <taxon>Frankiaceae</taxon>
        <taxon>Frankia</taxon>
    </lineage>
</organism>